<evidence type="ECO:0000256" key="1">
    <source>
        <dbReference type="ARBA" id="ARBA00004651"/>
    </source>
</evidence>
<feature type="transmembrane region" description="Helical" evidence="7">
    <location>
        <begin position="117"/>
        <end position="138"/>
    </location>
</feature>
<dbReference type="PROSITE" id="PS50928">
    <property type="entry name" value="ABC_TM1"/>
    <property type="match status" value="1"/>
</dbReference>
<keyword evidence="3" id="KW-1003">Cell membrane</keyword>
<sequence length="302" mass="34024">MTTARAMQVQKRRQGRRGDALFALLLVLPGFLWFSIFNIYPAVYAFWISFHKWAILGESEWVGLQNYLRIFSDPIILIALRNTAVYALATIIGQIAIGFVLAVLVNQKLPFMKFFRLVYYFPVISSWVVVSLIFIFLFNSEGLVNFILVDFLHIMAEPKAWLTDPATALVAICILGIWKGAGWVMVIYHAAMQGISSSVTEAAEVDGASPWQVSWFIVFPMLKPTTLFITIMLTIGAFQSFIQFYIMTGGGPNNQTEVFLSYMFTQAFKYLDFGYGSAIAFSLAVLVVSISLIQQRFFKEGA</sequence>
<comment type="caution">
    <text evidence="9">The sequence shown here is derived from an EMBL/GenBank/DDBJ whole genome shotgun (WGS) entry which is preliminary data.</text>
</comment>
<dbReference type="PANTHER" id="PTHR30193:SF37">
    <property type="entry name" value="INNER MEMBRANE ABC TRANSPORTER PERMEASE PROTEIN YCJO"/>
    <property type="match status" value="1"/>
</dbReference>
<evidence type="ECO:0000256" key="3">
    <source>
        <dbReference type="ARBA" id="ARBA00022475"/>
    </source>
</evidence>
<name>A0ABQ2D673_9DEIO</name>
<protein>
    <submittedName>
        <fullName evidence="9">Sugar ABC transporter permease</fullName>
    </submittedName>
</protein>
<dbReference type="Pfam" id="PF00528">
    <property type="entry name" value="BPD_transp_1"/>
    <property type="match status" value="1"/>
</dbReference>
<comment type="subcellular location">
    <subcellularLocation>
        <location evidence="1 7">Cell membrane</location>
        <topology evidence="1 7">Multi-pass membrane protein</topology>
    </subcellularLocation>
</comment>
<keyword evidence="2 7" id="KW-0813">Transport</keyword>
<dbReference type="RefSeq" id="WP_189005141.1">
    <property type="nucleotide sequence ID" value="NZ_BMOD01000017.1"/>
</dbReference>
<gene>
    <name evidence="9" type="ORF">GCM10008938_36740</name>
</gene>
<proteinExistence type="inferred from homology"/>
<organism evidence="9 10">
    <name type="scientific">Deinococcus roseus</name>
    <dbReference type="NCBI Taxonomy" id="392414"/>
    <lineage>
        <taxon>Bacteria</taxon>
        <taxon>Thermotogati</taxon>
        <taxon>Deinococcota</taxon>
        <taxon>Deinococci</taxon>
        <taxon>Deinococcales</taxon>
        <taxon>Deinococcaceae</taxon>
        <taxon>Deinococcus</taxon>
    </lineage>
</organism>
<feature type="domain" description="ABC transmembrane type-1" evidence="8">
    <location>
        <begin position="80"/>
        <end position="294"/>
    </location>
</feature>
<feature type="transmembrane region" description="Helical" evidence="7">
    <location>
        <begin position="84"/>
        <end position="105"/>
    </location>
</feature>
<feature type="transmembrane region" description="Helical" evidence="7">
    <location>
        <begin position="21"/>
        <end position="47"/>
    </location>
</feature>
<dbReference type="Proteomes" id="UP000632222">
    <property type="component" value="Unassembled WGS sequence"/>
</dbReference>
<dbReference type="InterPro" id="IPR035906">
    <property type="entry name" value="MetI-like_sf"/>
</dbReference>
<evidence type="ECO:0000256" key="7">
    <source>
        <dbReference type="RuleBase" id="RU363032"/>
    </source>
</evidence>
<dbReference type="EMBL" id="BMOD01000017">
    <property type="protein sequence ID" value="GGJ47363.1"/>
    <property type="molecule type" value="Genomic_DNA"/>
</dbReference>
<keyword evidence="6 7" id="KW-0472">Membrane</keyword>
<feature type="transmembrane region" description="Helical" evidence="7">
    <location>
        <begin position="273"/>
        <end position="293"/>
    </location>
</feature>
<dbReference type="InterPro" id="IPR000515">
    <property type="entry name" value="MetI-like"/>
</dbReference>
<keyword evidence="5 7" id="KW-1133">Transmembrane helix</keyword>
<dbReference type="CDD" id="cd06261">
    <property type="entry name" value="TM_PBP2"/>
    <property type="match status" value="1"/>
</dbReference>
<evidence type="ECO:0000313" key="9">
    <source>
        <dbReference type="EMBL" id="GGJ47363.1"/>
    </source>
</evidence>
<reference evidence="10" key="1">
    <citation type="journal article" date="2019" name="Int. J. Syst. Evol. Microbiol.">
        <title>The Global Catalogue of Microorganisms (GCM) 10K type strain sequencing project: providing services to taxonomists for standard genome sequencing and annotation.</title>
        <authorList>
            <consortium name="The Broad Institute Genomics Platform"/>
            <consortium name="The Broad Institute Genome Sequencing Center for Infectious Disease"/>
            <person name="Wu L."/>
            <person name="Ma J."/>
        </authorList>
    </citation>
    <scope>NUCLEOTIDE SEQUENCE [LARGE SCALE GENOMIC DNA]</scope>
    <source>
        <strain evidence="10">JCM 14370</strain>
    </source>
</reference>
<dbReference type="SUPFAM" id="SSF161098">
    <property type="entry name" value="MetI-like"/>
    <property type="match status" value="1"/>
</dbReference>
<feature type="transmembrane region" description="Helical" evidence="7">
    <location>
        <begin position="168"/>
        <end position="188"/>
    </location>
</feature>
<evidence type="ECO:0000259" key="8">
    <source>
        <dbReference type="PROSITE" id="PS50928"/>
    </source>
</evidence>
<dbReference type="PANTHER" id="PTHR30193">
    <property type="entry name" value="ABC TRANSPORTER PERMEASE PROTEIN"/>
    <property type="match status" value="1"/>
</dbReference>
<dbReference type="InterPro" id="IPR051393">
    <property type="entry name" value="ABC_transporter_permease"/>
</dbReference>
<keyword evidence="10" id="KW-1185">Reference proteome</keyword>
<evidence type="ECO:0000256" key="6">
    <source>
        <dbReference type="ARBA" id="ARBA00023136"/>
    </source>
</evidence>
<accession>A0ABQ2D673</accession>
<evidence type="ECO:0000256" key="4">
    <source>
        <dbReference type="ARBA" id="ARBA00022692"/>
    </source>
</evidence>
<feature type="transmembrane region" description="Helical" evidence="7">
    <location>
        <begin position="227"/>
        <end position="246"/>
    </location>
</feature>
<dbReference type="Gene3D" id="1.10.3720.10">
    <property type="entry name" value="MetI-like"/>
    <property type="match status" value="1"/>
</dbReference>
<comment type="similarity">
    <text evidence="7">Belongs to the binding-protein-dependent transport system permease family.</text>
</comment>
<evidence type="ECO:0000256" key="5">
    <source>
        <dbReference type="ARBA" id="ARBA00022989"/>
    </source>
</evidence>
<keyword evidence="4 7" id="KW-0812">Transmembrane</keyword>
<evidence type="ECO:0000256" key="2">
    <source>
        <dbReference type="ARBA" id="ARBA00022448"/>
    </source>
</evidence>
<evidence type="ECO:0000313" key="10">
    <source>
        <dbReference type="Proteomes" id="UP000632222"/>
    </source>
</evidence>